<dbReference type="RefSeq" id="WP_168924956.1">
    <property type="nucleotide sequence ID" value="NZ_JAAXLJ010000006.1"/>
</dbReference>
<organism evidence="2 3">
    <name type="scientific">Secundilactobacillus angelensis</name>
    <dbReference type="NCBI Taxonomy" id="2722706"/>
    <lineage>
        <taxon>Bacteria</taxon>
        <taxon>Bacillati</taxon>
        <taxon>Bacillota</taxon>
        <taxon>Bacilli</taxon>
        <taxon>Lactobacillales</taxon>
        <taxon>Lactobacillaceae</taxon>
        <taxon>Secundilactobacillus</taxon>
    </lineage>
</organism>
<proteinExistence type="predicted"/>
<dbReference type="EMBL" id="JAAXLJ010000006">
    <property type="protein sequence ID" value="NLR18314.1"/>
    <property type="molecule type" value="Genomic_DNA"/>
</dbReference>
<gene>
    <name evidence="2" type="ORF">HC026_05160</name>
</gene>
<sequence length="259" mass="31237">MKIKILVATHKLAQMPQDKSLYLPILVGAVSNWKKGIDYQRDDEGVNISDKNANFNELTAIYWAKYNLPETDIIGLVHYRRLFFETRRAIFSNLLKRESIEKYLEEYDVLVPQKRRYYIETNYSHYVHAHHKKPLLETRKVISQKFPDYLNAFDTVMTRRSAHMFNMFVMKREFFDDYTDWLFDVLKVLESKIDITSYDVQEARVFGYVSELLMDVWLLKNNVKFKELKWNFIGKKHTLKKIFFLIFRKFSSKKVRTHF</sequence>
<feature type="domain" description="DUF4422" evidence="1">
    <location>
        <begin position="4"/>
        <end position="221"/>
    </location>
</feature>
<evidence type="ECO:0000313" key="2">
    <source>
        <dbReference type="EMBL" id="NLR18314.1"/>
    </source>
</evidence>
<dbReference type="Pfam" id="PF14393">
    <property type="entry name" value="DUF4422"/>
    <property type="match status" value="1"/>
</dbReference>
<keyword evidence="3" id="KW-1185">Reference proteome</keyword>
<protein>
    <submittedName>
        <fullName evidence="2">DUF4422 domain-containing protein</fullName>
    </submittedName>
</protein>
<dbReference type="InterPro" id="IPR025536">
    <property type="entry name" value="DUF4422"/>
</dbReference>
<comment type="caution">
    <text evidence="2">The sequence shown here is derived from an EMBL/GenBank/DDBJ whole genome shotgun (WGS) entry which is preliminary data.</text>
</comment>
<evidence type="ECO:0000259" key="1">
    <source>
        <dbReference type="Pfam" id="PF14393"/>
    </source>
</evidence>
<reference evidence="2 3" key="1">
    <citation type="submission" date="2020-04" db="EMBL/GenBank/DDBJ databases">
        <title>A novel species of genus Lactobacillus that was isolated from fermented food Zha-chili.</title>
        <authorList>
            <person name="Zhang Z."/>
        </authorList>
    </citation>
    <scope>NUCLEOTIDE SEQUENCE [LARGE SCALE GENOMIC DNA]</scope>
    <source>
        <strain evidence="3">HBUAS51383</strain>
    </source>
</reference>
<dbReference type="Proteomes" id="UP000763447">
    <property type="component" value="Unassembled WGS sequence"/>
</dbReference>
<accession>A0ABX1KWJ9</accession>
<evidence type="ECO:0000313" key="3">
    <source>
        <dbReference type="Proteomes" id="UP000763447"/>
    </source>
</evidence>
<name>A0ABX1KWJ9_9LACO</name>